<dbReference type="Proteomes" id="UP001055811">
    <property type="component" value="Linkage Group LG05"/>
</dbReference>
<reference evidence="2" key="1">
    <citation type="journal article" date="2022" name="Mol. Ecol. Resour.">
        <title>The genomes of chicory, endive, great burdock and yacon provide insights into Asteraceae palaeo-polyploidization history and plant inulin production.</title>
        <authorList>
            <person name="Fan W."/>
            <person name="Wang S."/>
            <person name="Wang H."/>
            <person name="Wang A."/>
            <person name="Jiang F."/>
            <person name="Liu H."/>
            <person name="Zhao H."/>
            <person name="Xu D."/>
            <person name="Zhang Y."/>
        </authorList>
    </citation>
    <scope>NUCLEOTIDE SEQUENCE [LARGE SCALE GENOMIC DNA]</scope>
    <source>
        <strain evidence="2">cv. Punajuju</strain>
    </source>
</reference>
<gene>
    <name evidence="1" type="ORF">L2E82_28405</name>
</gene>
<comment type="caution">
    <text evidence="1">The sequence shown here is derived from an EMBL/GenBank/DDBJ whole genome shotgun (WGS) entry which is preliminary data.</text>
</comment>
<dbReference type="EMBL" id="CM042013">
    <property type="protein sequence ID" value="KAI3738376.1"/>
    <property type="molecule type" value="Genomic_DNA"/>
</dbReference>
<name>A0ACB9CVU9_CICIN</name>
<reference evidence="1 2" key="2">
    <citation type="journal article" date="2022" name="Mol. Ecol. Resour.">
        <title>The genomes of chicory, endive, great burdock and yacon provide insights into Asteraceae paleo-polyploidization history and plant inulin production.</title>
        <authorList>
            <person name="Fan W."/>
            <person name="Wang S."/>
            <person name="Wang H."/>
            <person name="Wang A."/>
            <person name="Jiang F."/>
            <person name="Liu H."/>
            <person name="Zhao H."/>
            <person name="Xu D."/>
            <person name="Zhang Y."/>
        </authorList>
    </citation>
    <scope>NUCLEOTIDE SEQUENCE [LARGE SCALE GENOMIC DNA]</scope>
    <source>
        <strain evidence="2">cv. Punajuju</strain>
        <tissue evidence="1">Leaves</tissue>
    </source>
</reference>
<keyword evidence="2" id="KW-1185">Reference proteome</keyword>
<accession>A0ACB9CVU9</accession>
<evidence type="ECO:0000313" key="1">
    <source>
        <dbReference type="EMBL" id="KAI3738376.1"/>
    </source>
</evidence>
<proteinExistence type="predicted"/>
<protein>
    <submittedName>
        <fullName evidence="1">Uncharacterized protein</fullName>
    </submittedName>
</protein>
<sequence>MISKHGGDALNKSLSEGGKVGVVDPSESIPIIDALSKNNRNLNYILNTHHHLLHTGGNMDFEARYGAKVIGSNIDRDRIPGIDISFNDGDTWMFAGHDVHVIATPGQTNFVSSTFVSSRKLL</sequence>
<evidence type="ECO:0000313" key="2">
    <source>
        <dbReference type="Proteomes" id="UP001055811"/>
    </source>
</evidence>
<organism evidence="1 2">
    <name type="scientific">Cichorium intybus</name>
    <name type="common">Chicory</name>
    <dbReference type="NCBI Taxonomy" id="13427"/>
    <lineage>
        <taxon>Eukaryota</taxon>
        <taxon>Viridiplantae</taxon>
        <taxon>Streptophyta</taxon>
        <taxon>Embryophyta</taxon>
        <taxon>Tracheophyta</taxon>
        <taxon>Spermatophyta</taxon>
        <taxon>Magnoliopsida</taxon>
        <taxon>eudicotyledons</taxon>
        <taxon>Gunneridae</taxon>
        <taxon>Pentapetalae</taxon>
        <taxon>asterids</taxon>
        <taxon>campanulids</taxon>
        <taxon>Asterales</taxon>
        <taxon>Asteraceae</taxon>
        <taxon>Cichorioideae</taxon>
        <taxon>Cichorieae</taxon>
        <taxon>Cichoriinae</taxon>
        <taxon>Cichorium</taxon>
    </lineage>
</organism>